<gene>
    <name evidence="8" type="ORF">GCM10023307_14920</name>
</gene>
<feature type="active site" description="Charge relay system" evidence="5">
    <location>
        <position position="180"/>
    </location>
</feature>
<evidence type="ECO:0000256" key="1">
    <source>
        <dbReference type="ARBA" id="ARBA00011073"/>
    </source>
</evidence>
<keyword evidence="3 5" id="KW-0378">Hydrolase</keyword>
<evidence type="ECO:0000256" key="2">
    <source>
        <dbReference type="ARBA" id="ARBA00022670"/>
    </source>
</evidence>
<evidence type="ECO:0000256" key="5">
    <source>
        <dbReference type="PROSITE-ProRule" id="PRU01240"/>
    </source>
</evidence>
<evidence type="ECO:0000313" key="8">
    <source>
        <dbReference type="EMBL" id="GAA4790612.1"/>
    </source>
</evidence>
<sequence>MATTASKRAAKKTAKTASERPSKRRSASTPASGPEVRGLILDLGDPLSAAERRKIIAQLRADVPEFAALTTAKSIARPLGKGASDVLVAFHDSERVSVAQAWNAVHALRPHPLLADCEPAVRIRATAPEPQVFATRSSGGGDRDLPGSLPRDWSLKAVGADRARAQFGVTGAGVRVGHPDTGYTAHPQIAGPRLRIGDGYDFVADAADPRDPMTGSHPGHGTATASVIFSGATDLHGVAPGAEVVPLRVSDSVIHFDFANVAEALYRARDRGCHLVSMSLGGPWAGRALERAVDRVIADGLILLAAAGNQWPFVVYPAKLDNVVGVAASNADTKPWRGSASGAAVDITAPGESVWRAYAHKVSGALRFDTERSNGTSYATATTAGVCALWLQRHGVAALRARYGGRLASVFMDLLKTHCRTVPGWNTRRYGPGLVDAAALMAAPLPAFGGAVMRSASRAPTRSTAAADWARLQPYLPELTPKQLASAATKMFAAGETARGGMRAAAVGRPAPPPSLIDEIEFHVATDPAVRAAFLAAGGMAAKPRKTTANRAATKSAVSRAKAAIDPLGALRAKASAALREALTEQ</sequence>
<dbReference type="Pfam" id="PF00082">
    <property type="entry name" value="Peptidase_S8"/>
    <property type="match status" value="1"/>
</dbReference>
<dbReference type="PANTHER" id="PTHR43806:SF11">
    <property type="entry name" value="CEREVISIN-RELATED"/>
    <property type="match status" value="1"/>
</dbReference>
<dbReference type="InterPro" id="IPR050131">
    <property type="entry name" value="Peptidase_S8_subtilisin-like"/>
</dbReference>
<feature type="region of interest" description="Disordered" evidence="6">
    <location>
        <begin position="1"/>
        <end position="38"/>
    </location>
</feature>
<evidence type="ECO:0000256" key="6">
    <source>
        <dbReference type="SAM" id="MobiDB-lite"/>
    </source>
</evidence>
<keyword evidence="9" id="KW-1185">Reference proteome</keyword>
<dbReference type="EMBL" id="BAABJE010000005">
    <property type="protein sequence ID" value="GAA4790612.1"/>
    <property type="molecule type" value="Genomic_DNA"/>
</dbReference>
<evidence type="ECO:0000256" key="4">
    <source>
        <dbReference type="ARBA" id="ARBA00022825"/>
    </source>
</evidence>
<comment type="caution">
    <text evidence="8">The sequence shown here is derived from an EMBL/GenBank/DDBJ whole genome shotgun (WGS) entry which is preliminary data.</text>
</comment>
<protein>
    <recommendedName>
        <fullName evidence="7">Peptidase S8/S53 domain-containing protein</fullName>
    </recommendedName>
</protein>
<dbReference type="RefSeq" id="WP_345302679.1">
    <property type="nucleotide sequence ID" value="NZ_BAABJE010000005.1"/>
</dbReference>
<proteinExistence type="inferred from homology"/>
<feature type="active site" description="Charge relay system" evidence="5">
    <location>
        <position position="377"/>
    </location>
</feature>
<evidence type="ECO:0000256" key="3">
    <source>
        <dbReference type="ARBA" id="ARBA00022801"/>
    </source>
</evidence>
<feature type="active site" description="Charge relay system" evidence="5">
    <location>
        <position position="220"/>
    </location>
</feature>
<reference evidence="9" key="1">
    <citation type="journal article" date="2019" name="Int. J. Syst. Evol. Microbiol.">
        <title>The Global Catalogue of Microorganisms (GCM) 10K type strain sequencing project: providing services to taxonomists for standard genome sequencing and annotation.</title>
        <authorList>
            <consortium name="The Broad Institute Genomics Platform"/>
            <consortium name="The Broad Institute Genome Sequencing Center for Infectious Disease"/>
            <person name="Wu L."/>
            <person name="Ma J."/>
        </authorList>
    </citation>
    <scope>NUCLEOTIDE SEQUENCE [LARGE SCALE GENOMIC DNA]</scope>
    <source>
        <strain evidence="9">JCM 18204</strain>
    </source>
</reference>
<dbReference type="Gene3D" id="3.40.50.200">
    <property type="entry name" value="Peptidase S8/S53 domain"/>
    <property type="match status" value="1"/>
</dbReference>
<comment type="similarity">
    <text evidence="1 5">Belongs to the peptidase S8 family.</text>
</comment>
<dbReference type="CDD" id="cd00306">
    <property type="entry name" value="Peptidases_S8_S53"/>
    <property type="match status" value="1"/>
</dbReference>
<dbReference type="InterPro" id="IPR000209">
    <property type="entry name" value="Peptidase_S8/S53_dom"/>
</dbReference>
<evidence type="ECO:0000259" key="7">
    <source>
        <dbReference type="Pfam" id="PF00082"/>
    </source>
</evidence>
<organism evidence="8 9">
    <name type="scientific">Lysobacter hankyongensis</name>
    <dbReference type="NCBI Taxonomy" id="1176535"/>
    <lineage>
        <taxon>Bacteria</taxon>
        <taxon>Pseudomonadati</taxon>
        <taxon>Pseudomonadota</taxon>
        <taxon>Gammaproteobacteria</taxon>
        <taxon>Lysobacterales</taxon>
        <taxon>Lysobacteraceae</taxon>
        <taxon>Lysobacter</taxon>
    </lineage>
</organism>
<evidence type="ECO:0000313" key="9">
    <source>
        <dbReference type="Proteomes" id="UP001499959"/>
    </source>
</evidence>
<accession>A0ABP9B8K7</accession>
<feature type="domain" description="Peptidase S8/S53" evidence="7">
    <location>
        <begin position="171"/>
        <end position="394"/>
    </location>
</feature>
<dbReference type="InterPro" id="IPR036852">
    <property type="entry name" value="Peptidase_S8/S53_dom_sf"/>
</dbReference>
<name>A0ABP9B8K7_9GAMM</name>
<keyword evidence="2 5" id="KW-0645">Protease</keyword>
<dbReference type="PROSITE" id="PS51892">
    <property type="entry name" value="SUBTILASE"/>
    <property type="match status" value="1"/>
</dbReference>
<dbReference type="PANTHER" id="PTHR43806">
    <property type="entry name" value="PEPTIDASE S8"/>
    <property type="match status" value="1"/>
</dbReference>
<dbReference type="Proteomes" id="UP001499959">
    <property type="component" value="Unassembled WGS sequence"/>
</dbReference>
<dbReference type="SUPFAM" id="SSF52743">
    <property type="entry name" value="Subtilisin-like"/>
    <property type="match status" value="1"/>
</dbReference>
<keyword evidence="4 5" id="KW-0720">Serine protease</keyword>